<keyword evidence="1" id="KW-0805">Transcription regulation</keyword>
<dbReference type="InterPro" id="IPR050109">
    <property type="entry name" value="HTH-type_TetR-like_transc_reg"/>
</dbReference>
<protein>
    <submittedName>
        <fullName evidence="6">TetR/AcrR family transcriptional regulator</fullName>
    </submittedName>
</protein>
<sequence length="240" mass="25816">MKQRSDPERGPLSAAAIAACGLELADREGLEAVSMRNIAEILGVSAMALYRHVENREALLLAMAAEAGTQFVLLPASPGTWQEMLRHLASAQWDGFQQHPWLLQIVLGPSRLLDMASAAELEVLLQALKAAGLPEDECFDCVLGISGIAIGASVLALAANPGPGRYRPTRPNAVVHLNADDGAPAGSLTARFHSRGITYDASRRSLDFAVDNFLLGLEARIETSVRMRQDKHSGLEKEQE</sequence>
<evidence type="ECO:0000256" key="4">
    <source>
        <dbReference type="PROSITE-ProRule" id="PRU00335"/>
    </source>
</evidence>
<dbReference type="Gene3D" id="1.10.10.60">
    <property type="entry name" value="Homeodomain-like"/>
    <property type="match status" value="1"/>
</dbReference>
<dbReference type="EMBL" id="CP151657">
    <property type="protein sequence ID" value="WZP17211.1"/>
    <property type="molecule type" value="Genomic_DNA"/>
</dbReference>
<dbReference type="InterPro" id="IPR009057">
    <property type="entry name" value="Homeodomain-like_sf"/>
</dbReference>
<proteinExistence type="predicted"/>
<keyword evidence="2 4" id="KW-0238">DNA-binding</keyword>
<organism evidence="6 7">
    <name type="scientific">Arthrobacter citreus</name>
    <dbReference type="NCBI Taxonomy" id="1670"/>
    <lineage>
        <taxon>Bacteria</taxon>
        <taxon>Bacillati</taxon>
        <taxon>Actinomycetota</taxon>
        <taxon>Actinomycetes</taxon>
        <taxon>Micrococcales</taxon>
        <taxon>Micrococcaceae</taxon>
        <taxon>Arthrobacter</taxon>
    </lineage>
</organism>
<feature type="domain" description="HTH tetR-type" evidence="5">
    <location>
        <begin position="11"/>
        <end position="71"/>
    </location>
</feature>
<dbReference type="InterPro" id="IPR004111">
    <property type="entry name" value="Repressor_TetR_C"/>
</dbReference>
<dbReference type="Pfam" id="PF02909">
    <property type="entry name" value="TetR_C_1"/>
    <property type="match status" value="1"/>
</dbReference>
<dbReference type="PANTHER" id="PTHR30055:SF151">
    <property type="entry name" value="TRANSCRIPTIONAL REGULATORY PROTEIN"/>
    <property type="match status" value="1"/>
</dbReference>
<dbReference type="SUPFAM" id="SSF46689">
    <property type="entry name" value="Homeodomain-like"/>
    <property type="match status" value="1"/>
</dbReference>
<name>A0ABZ2ZZV0_9MICC</name>
<dbReference type="Pfam" id="PF00440">
    <property type="entry name" value="TetR_N"/>
    <property type="match status" value="1"/>
</dbReference>
<accession>A0ABZ2ZZV0</accession>
<evidence type="ECO:0000313" key="6">
    <source>
        <dbReference type="EMBL" id="WZP17211.1"/>
    </source>
</evidence>
<evidence type="ECO:0000256" key="3">
    <source>
        <dbReference type="ARBA" id="ARBA00023163"/>
    </source>
</evidence>
<keyword evidence="7" id="KW-1185">Reference proteome</keyword>
<reference evidence="6 7" key="1">
    <citation type="submission" date="2024-04" db="EMBL/GenBank/DDBJ databases">
        <title>Arthrobacter sp. from Plains bison fecal sample.</title>
        <authorList>
            <person name="Ruzzini A."/>
        </authorList>
    </citation>
    <scope>NUCLEOTIDE SEQUENCE [LARGE SCALE GENOMIC DNA]</scope>
    <source>
        <strain evidence="6 7">EINP1</strain>
    </source>
</reference>
<dbReference type="RefSeq" id="WP_342024806.1">
    <property type="nucleotide sequence ID" value="NZ_CP151657.1"/>
</dbReference>
<keyword evidence="3" id="KW-0804">Transcription</keyword>
<dbReference type="InterPro" id="IPR036271">
    <property type="entry name" value="Tet_transcr_reg_TetR-rel_C_sf"/>
</dbReference>
<dbReference type="PANTHER" id="PTHR30055">
    <property type="entry name" value="HTH-TYPE TRANSCRIPTIONAL REGULATOR RUTR"/>
    <property type="match status" value="1"/>
</dbReference>
<evidence type="ECO:0000256" key="2">
    <source>
        <dbReference type="ARBA" id="ARBA00023125"/>
    </source>
</evidence>
<dbReference type="InterPro" id="IPR001647">
    <property type="entry name" value="HTH_TetR"/>
</dbReference>
<evidence type="ECO:0000259" key="5">
    <source>
        <dbReference type="PROSITE" id="PS50977"/>
    </source>
</evidence>
<feature type="DNA-binding region" description="H-T-H motif" evidence="4">
    <location>
        <begin position="34"/>
        <end position="53"/>
    </location>
</feature>
<dbReference type="PROSITE" id="PS51257">
    <property type="entry name" value="PROKAR_LIPOPROTEIN"/>
    <property type="match status" value="1"/>
</dbReference>
<evidence type="ECO:0000256" key="1">
    <source>
        <dbReference type="ARBA" id="ARBA00023015"/>
    </source>
</evidence>
<dbReference type="SUPFAM" id="SSF48498">
    <property type="entry name" value="Tetracyclin repressor-like, C-terminal domain"/>
    <property type="match status" value="1"/>
</dbReference>
<evidence type="ECO:0000313" key="7">
    <source>
        <dbReference type="Proteomes" id="UP001448858"/>
    </source>
</evidence>
<gene>
    <name evidence="6" type="ORF">AAE021_06560</name>
</gene>
<dbReference type="PROSITE" id="PS50977">
    <property type="entry name" value="HTH_TETR_2"/>
    <property type="match status" value="1"/>
</dbReference>
<dbReference type="Gene3D" id="1.10.357.10">
    <property type="entry name" value="Tetracycline Repressor, domain 2"/>
    <property type="match status" value="1"/>
</dbReference>
<dbReference type="Proteomes" id="UP001448858">
    <property type="component" value="Chromosome"/>
</dbReference>